<dbReference type="AlphaFoldDB" id="A0A6J7ZXA2"/>
<dbReference type="EMBL" id="CACVKT020000318">
    <property type="protein sequence ID" value="CAC5358201.1"/>
    <property type="molecule type" value="Genomic_DNA"/>
</dbReference>
<keyword evidence="3" id="KW-1185">Reference proteome</keyword>
<feature type="transmembrane region" description="Helical" evidence="1">
    <location>
        <begin position="197"/>
        <end position="216"/>
    </location>
</feature>
<dbReference type="InterPro" id="IPR027197">
    <property type="entry name" value="SLC43A3"/>
</dbReference>
<accession>A0A6J7ZXA2</accession>
<feature type="transmembrane region" description="Helical" evidence="1">
    <location>
        <begin position="228"/>
        <end position="247"/>
    </location>
</feature>
<organism evidence="2 3">
    <name type="scientific">Mytilus coruscus</name>
    <name type="common">Sea mussel</name>
    <dbReference type="NCBI Taxonomy" id="42192"/>
    <lineage>
        <taxon>Eukaryota</taxon>
        <taxon>Metazoa</taxon>
        <taxon>Spiralia</taxon>
        <taxon>Lophotrochozoa</taxon>
        <taxon>Mollusca</taxon>
        <taxon>Bivalvia</taxon>
        <taxon>Autobranchia</taxon>
        <taxon>Pteriomorphia</taxon>
        <taxon>Mytilida</taxon>
        <taxon>Mytiloidea</taxon>
        <taxon>Mytilidae</taxon>
        <taxon>Mytilinae</taxon>
        <taxon>Mytilus</taxon>
    </lineage>
</organism>
<dbReference type="Proteomes" id="UP000507470">
    <property type="component" value="Unassembled WGS sequence"/>
</dbReference>
<feature type="transmembrane region" description="Helical" evidence="1">
    <location>
        <begin position="418"/>
        <end position="440"/>
    </location>
</feature>
<evidence type="ECO:0008006" key="4">
    <source>
        <dbReference type="Google" id="ProtNLM"/>
    </source>
</evidence>
<evidence type="ECO:0000256" key="1">
    <source>
        <dbReference type="SAM" id="Phobius"/>
    </source>
</evidence>
<dbReference type="PANTHER" id="PTHR20765">
    <property type="entry name" value="SOLUTE CARRIER FAMILY 43 MEMBER 3-RELATED"/>
    <property type="match status" value="1"/>
</dbReference>
<keyword evidence="1" id="KW-0472">Membrane</keyword>
<evidence type="ECO:0000313" key="3">
    <source>
        <dbReference type="Proteomes" id="UP000507470"/>
    </source>
</evidence>
<dbReference type="PANTHER" id="PTHR20765:SF1">
    <property type="entry name" value="EQUILIBRATIVE NUCLEOBASE TRANSPORTER 1"/>
    <property type="match status" value="1"/>
</dbReference>
<dbReference type="InterPro" id="IPR036259">
    <property type="entry name" value="MFS_trans_sf"/>
</dbReference>
<feature type="transmembrane region" description="Helical" evidence="1">
    <location>
        <begin position="392"/>
        <end position="412"/>
    </location>
</feature>
<proteinExistence type="predicted"/>
<feature type="transmembrane region" description="Helical" evidence="1">
    <location>
        <begin position="142"/>
        <end position="158"/>
    </location>
</feature>
<protein>
    <recommendedName>
        <fullName evidence="4">SLC43A3</fullName>
    </recommendedName>
</protein>
<feature type="transmembrane region" description="Helical" evidence="1">
    <location>
        <begin position="7"/>
        <end position="29"/>
    </location>
</feature>
<dbReference type="Gene3D" id="1.20.1250.20">
    <property type="entry name" value="MFS general substrate transporter like domains"/>
    <property type="match status" value="1"/>
</dbReference>
<evidence type="ECO:0000313" key="2">
    <source>
        <dbReference type="EMBL" id="CAC5358201.1"/>
    </source>
</evidence>
<feature type="transmembrane region" description="Helical" evidence="1">
    <location>
        <begin position="452"/>
        <end position="474"/>
    </location>
</feature>
<sequence length="530" mass="59731">MVKCNCLLLLFIFVAILESLLFAVLYAGWSSYVYILIDYRFYIELCETNKLSSNLAGNNSVTVMLSSLPKVPHNNIESLYTAISEQNLSTDSSESTTIHRNSCIEQQEQLHLLYSISMVPIFLLSLWWGPLIYKFGVTFPKILSIVLICCGCLFLGFVNRDIPLLIIPGMVCVGVGGICLLVINLKISSLLTIGSGLYVAVLSGACDSSVITFRIIKVFHDYGVPYRYPFIGFVILHIIVSGSSLILHRKFDTKPQDEQKLEITDEINSNNADTLLEKEKGLDDSFKRYNENQEIDTVNKGPTLKDSICSLPTLSFLFLMSVFMLNFLYYIGTINSRLQNAVPDQVSYFTNVLSYIMFSGLVTAFLPGSIAEWQRKLFKDRKVMIQRNLLPNILPLTTVSILGIVLQLLSFFPSESTLYIEFVVFTVFRSFLFSSAMLYVVSAYPLKHTNVIFPLGLCTGGTFSLSQYAIFLWYNQSSNAKYQVKIFMILLLVTSLVHPLILFMTAKGACRKNDTKRKTFVGSREKTTNL</sequence>
<dbReference type="InterPro" id="IPR011701">
    <property type="entry name" value="MFS"/>
</dbReference>
<dbReference type="SUPFAM" id="SSF103473">
    <property type="entry name" value="MFS general substrate transporter"/>
    <property type="match status" value="1"/>
</dbReference>
<feature type="transmembrane region" description="Helical" evidence="1">
    <location>
        <begin position="112"/>
        <end position="130"/>
    </location>
</feature>
<name>A0A6J7ZXA2_MYTCO</name>
<dbReference type="OrthoDB" id="330047at2759"/>
<reference evidence="2 3" key="1">
    <citation type="submission" date="2020-06" db="EMBL/GenBank/DDBJ databases">
        <authorList>
            <person name="Li R."/>
            <person name="Bekaert M."/>
        </authorList>
    </citation>
    <scope>NUCLEOTIDE SEQUENCE [LARGE SCALE GENOMIC DNA]</scope>
    <source>
        <strain evidence="3">wild</strain>
    </source>
</reference>
<feature type="transmembrane region" description="Helical" evidence="1">
    <location>
        <begin position="314"/>
        <end position="332"/>
    </location>
</feature>
<keyword evidence="1" id="KW-0812">Transmembrane</keyword>
<dbReference type="Pfam" id="PF07690">
    <property type="entry name" value="MFS_1"/>
    <property type="match status" value="1"/>
</dbReference>
<gene>
    <name evidence="2" type="ORF">MCOR_1553</name>
</gene>
<feature type="transmembrane region" description="Helical" evidence="1">
    <location>
        <begin position="486"/>
        <end position="506"/>
    </location>
</feature>
<feature type="transmembrane region" description="Helical" evidence="1">
    <location>
        <begin position="164"/>
        <end position="185"/>
    </location>
</feature>
<keyword evidence="1" id="KW-1133">Transmembrane helix</keyword>
<dbReference type="GO" id="GO:0022857">
    <property type="term" value="F:transmembrane transporter activity"/>
    <property type="evidence" value="ECO:0007669"/>
    <property type="project" value="InterPro"/>
</dbReference>
<feature type="transmembrane region" description="Helical" evidence="1">
    <location>
        <begin position="352"/>
        <end position="371"/>
    </location>
</feature>